<dbReference type="SUPFAM" id="SSF103473">
    <property type="entry name" value="MFS general substrate transporter"/>
    <property type="match status" value="1"/>
</dbReference>
<gene>
    <name evidence="8" type="ORF">GPUH_LOCUS2935</name>
</gene>
<organism evidence="10">
    <name type="scientific">Gongylonema pulchrum</name>
    <dbReference type="NCBI Taxonomy" id="637853"/>
    <lineage>
        <taxon>Eukaryota</taxon>
        <taxon>Metazoa</taxon>
        <taxon>Ecdysozoa</taxon>
        <taxon>Nematoda</taxon>
        <taxon>Chromadorea</taxon>
        <taxon>Rhabditida</taxon>
        <taxon>Spirurina</taxon>
        <taxon>Spiruromorpha</taxon>
        <taxon>Spiruroidea</taxon>
        <taxon>Gongylonematidae</taxon>
        <taxon>Gongylonema</taxon>
    </lineage>
</organism>
<evidence type="ECO:0000256" key="4">
    <source>
        <dbReference type="ARBA" id="ARBA00022989"/>
    </source>
</evidence>
<dbReference type="AlphaFoldDB" id="A0A183D2J6"/>
<protein>
    <submittedName>
        <fullName evidence="10">MFS domain-containing protein</fullName>
    </submittedName>
</protein>
<dbReference type="InterPro" id="IPR050930">
    <property type="entry name" value="MFS_Vesicular_Transporter"/>
</dbReference>
<name>A0A183D2J6_9BILA</name>
<evidence type="ECO:0000256" key="3">
    <source>
        <dbReference type="ARBA" id="ARBA00022692"/>
    </source>
</evidence>
<dbReference type="GO" id="GO:0016020">
    <property type="term" value="C:membrane"/>
    <property type="evidence" value="ECO:0007669"/>
    <property type="project" value="UniProtKB-SubCell"/>
</dbReference>
<evidence type="ECO:0000313" key="9">
    <source>
        <dbReference type="Proteomes" id="UP000271098"/>
    </source>
</evidence>
<keyword evidence="3 7" id="KW-0812">Transmembrane</keyword>
<keyword evidence="4 7" id="KW-1133">Transmembrane helix</keyword>
<evidence type="ECO:0000256" key="7">
    <source>
        <dbReference type="SAM" id="Phobius"/>
    </source>
</evidence>
<feature type="region of interest" description="Disordered" evidence="6">
    <location>
        <begin position="42"/>
        <end position="75"/>
    </location>
</feature>
<evidence type="ECO:0000256" key="1">
    <source>
        <dbReference type="ARBA" id="ARBA00004141"/>
    </source>
</evidence>
<dbReference type="EMBL" id="UYRT01004700">
    <property type="protein sequence ID" value="VDK37036.1"/>
    <property type="molecule type" value="Genomic_DNA"/>
</dbReference>
<comment type="subcellular location">
    <subcellularLocation>
        <location evidence="1">Membrane</location>
        <topology evidence="1">Multi-pass membrane protein</topology>
    </subcellularLocation>
</comment>
<dbReference type="OrthoDB" id="446368at2759"/>
<reference evidence="10" key="1">
    <citation type="submission" date="2016-06" db="UniProtKB">
        <authorList>
            <consortium name="WormBaseParasite"/>
        </authorList>
    </citation>
    <scope>IDENTIFICATION</scope>
</reference>
<evidence type="ECO:0000256" key="6">
    <source>
        <dbReference type="SAM" id="MobiDB-lite"/>
    </source>
</evidence>
<keyword evidence="9" id="KW-1185">Reference proteome</keyword>
<dbReference type="GO" id="GO:0022857">
    <property type="term" value="F:transmembrane transporter activity"/>
    <property type="evidence" value="ECO:0007669"/>
    <property type="project" value="TreeGrafter"/>
</dbReference>
<feature type="transmembrane region" description="Helical" evidence="7">
    <location>
        <begin position="87"/>
        <end position="111"/>
    </location>
</feature>
<dbReference type="PANTHER" id="PTHR23506">
    <property type="entry name" value="GH10249P"/>
    <property type="match status" value="1"/>
</dbReference>
<dbReference type="InterPro" id="IPR036259">
    <property type="entry name" value="MFS_trans_sf"/>
</dbReference>
<sequence length="159" mass="17336">MPIAAQVPVEFDRRITVPHVTSAPCECRGGYGSIRVKIRQQKLRKKPLNRSDADESSSDDDEDGSSGSSSSGSATFAKLSALSAREWMTVFMLATANLGSTTAFSCIAPFYPNEAKRKGLNNFETGIVFGIFELVMFIVAPILGKRVNKFCSYVMIPDL</sequence>
<evidence type="ECO:0000256" key="5">
    <source>
        <dbReference type="ARBA" id="ARBA00023136"/>
    </source>
</evidence>
<feature type="compositionally biased region" description="Low complexity" evidence="6">
    <location>
        <begin position="65"/>
        <end position="74"/>
    </location>
</feature>
<feature type="transmembrane region" description="Helical" evidence="7">
    <location>
        <begin position="123"/>
        <end position="143"/>
    </location>
</feature>
<reference evidence="8 9" key="2">
    <citation type="submission" date="2018-11" db="EMBL/GenBank/DDBJ databases">
        <authorList>
            <consortium name="Pathogen Informatics"/>
        </authorList>
    </citation>
    <scope>NUCLEOTIDE SEQUENCE [LARGE SCALE GENOMIC DNA]</scope>
</reference>
<proteinExistence type="predicted"/>
<keyword evidence="5 7" id="KW-0472">Membrane</keyword>
<dbReference type="PANTHER" id="PTHR23506:SF26">
    <property type="entry name" value="MFS-TYPE TRANSPORTER SLC18B1"/>
    <property type="match status" value="1"/>
</dbReference>
<evidence type="ECO:0000313" key="10">
    <source>
        <dbReference type="WBParaSite" id="GPUH_0000294201-mRNA-1"/>
    </source>
</evidence>
<accession>A0A183D2J6</accession>
<evidence type="ECO:0000313" key="8">
    <source>
        <dbReference type="EMBL" id="VDK37036.1"/>
    </source>
</evidence>
<feature type="compositionally biased region" description="Acidic residues" evidence="6">
    <location>
        <begin position="54"/>
        <end position="64"/>
    </location>
</feature>
<evidence type="ECO:0000256" key="2">
    <source>
        <dbReference type="ARBA" id="ARBA00022448"/>
    </source>
</evidence>
<keyword evidence="2" id="KW-0813">Transport</keyword>
<dbReference type="Gene3D" id="1.20.1250.20">
    <property type="entry name" value="MFS general substrate transporter like domains"/>
    <property type="match status" value="1"/>
</dbReference>
<dbReference type="WBParaSite" id="GPUH_0000294201-mRNA-1">
    <property type="protein sequence ID" value="GPUH_0000294201-mRNA-1"/>
    <property type="gene ID" value="GPUH_0000294201"/>
</dbReference>
<dbReference type="Proteomes" id="UP000271098">
    <property type="component" value="Unassembled WGS sequence"/>
</dbReference>